<reference evidence="3" key="1">
    <citation type="journal article" date="2020" name="Int. J. Syst. Evol. Microbiol.">
        <title>Alteromonas alba sp. nov., a marine bacterium isolated from the seawater of the West Pacific Ocean.</title>
        <authorList>
            <person name="Sun C."/>
            <person name="Wu Y.-H."/>
            <person name="Xamxidin M."/>
            <person name="Cheng H."/>
            <person name="Xu X.-W."/>
        </authorList>
    </citation>
    <scope>NUCLEOTIDE SEQUENCE [LARGE SCALE GENOMIC DNA]</scope>
    <source>
        <strain evidence="3">190</strain>
    </source>
</reference>
<sequence>MDIKEYIDQFPEIADRERHEQFTLLEKARDTSFNPPAKRLFQMYCWLLPVFMIFGLGGILYSFFGYGSWLPIAALLLGLIISRQMINQRRSALMQKGLQEVLAKETPPATSE</sequence>
<comment type="caution">
    <text evidence="2">The sequence shown here is derived from an EMBL/GenBank/DDBJ whole genome shotgun (WGS) entry which is preliminary data.</text>
</comment>
<gene>
    <name evidence="2" type="ORF">C6Y40_00215</name>
</gene>
<feature type="transmembrane region" description="Helical" evidence="1">
    <location>
        <begin position="43"/>
        <end position="63"/>
    </location>
</feature>
<dbReference type="RefSeq" id="WP_105932779.1">
    <property type="nucleotide sequence ID" value="NZ_PVNP01000003.1"/>
</dbReference>
<dbReference type="EMBL" id="PVNP01000003">
    <property type="protein sequence ID" value="PRO75561.1"/>
    <property type="molecule type" value="Genomic_DNA"/>
</dbReference>
<evidence type="ECO:0000313" key="2">
    <source>
        <dbReference type="EMBL" id="PRO75561.1"/>
    </source>
</evidence>
<dbReference type="AlphaFoldDB" id="A0A2S9VGG5"/>
<feature type="transmembrane region" description="Helical" evidence="1">
    <location>
        <begin position="69"/>
        <end position="86"/>
    </location>
</feature>
<name>A0A2S9VGG5_9ALTE</name>
<proteinExistence type="predicted"/>
<organism evidence="2 3">
    <name type="scientific">Alteromonas alba</name>
    <dbReference type="NCBI Taxonomy" id="2079529"/>
    <lineage>
        <taxon>Bacteria</taxon>
        <taxon>Pseudomonadati</taxon>
        <taxon>Pseudomonadota</taxon>
        <taxon>Gammaproteobacteria</taxon>
        <taxon>Alteromonadales</taxon>
        <taxon>Alteromonadaceae</taxon>
        <taxon>Alteromonas/Salinimonas group</taxon>
        <taxon>Alteromonas</taxon>
    </lineage>
</organism>
<dbReference type="Proteomes" id="UP000238949">
    <property type="component" value="Unassembled WGS sequence"/>
</dbReference>
<accession>A0A2S9VGG5</accession>
<keyword evidence="1" id="KW-0472">Membrane</keyword>
<evidence type="ECO:0000313" key="3">
    <source>
        <dbReference type="Proteomes" id="UP000238949"/>
    </source>
</evidence>
<dbReference type="OrthoDB" id="6332896at2"/>
<keyword evidence="3" id="KW-1185">Reference proteome</keyword>
<keyword evidence="1" id="KW-1133">Transmembrane helix</keyword>
<protein>
    <submittedName>
        <fullName evidence="2">Uncharacterized protein</fullName>
    </submittedName>
</protein>
<keyword evidence="1" id="KW-0812">Transmembrane</keyword>
<evidence type="ECO:0000256" key="1">
    <source>
        <dbReference type="SAM" id="Phobius"/>
    </source>
</evidence>